<gene>
    <name evidence="2" type="ORF">BDP55DRAFT_723108</name>
</gene>
<accession>A0AAJ0AYE9</accession>
<feature type="compositionally biased region" description="Basic residues" evidence="1">
    <location>
        <begin position="253"/>
        <end position="270"/>
    </location>
</feature>
<feature type="region of interest" description="Disordered" evidence="1">
    <location>
        <begin position="231"/>
        <end position="293"/>
    </location>
</feature>
<proteinExistence type="predicted"/>
<feature type="compositionally biased region" description="Acidic residues" evidence="1">
    <location>
        <begin position="282"/>
        <end position="293"/>
    </location>
</feature>
<name>A0AAJ0AYE9_9PEZI</name>
<sequence>MFESDGEEEMTLKKREPSEKSIGPADEEPEGVENPMLLPQTLDTGAEHAAPMPSSEKVDLDTEWMSFIFGEDVDGDEDVAFQESLKEAARDLRPSSSSGSDHYQPSVAPISDLDSKELATHEMHQRRDRDVIIPSSPRYSPKAGQTDMTIRRDLVDCIPEYSHYQSTDTDIAGSIIAEDSDSVKPRAGTESLASEVAPTLIMDSMSMIAQPSDSELSENVGQRFAKPKTFVGRLASSSSRDPGPVLPLSVHNISKKRGRPKGRPRKKKAKDGRANIRGLPDYDGDPIEGGSDE</sequence>
<feature type="compositionally biased region" description="Polar residues" evidence="1">
    <location>
        <begin position="94"/>
        <end position="103"/>
    </location>
</feature>
<comment type="caution">
    <text evidence="2">The sequence shown here is derived from an EMBL/GenBank/DDBJ whole genome shotgun (WGS) entry which is preliminary data.</text>
</comment>
<organism evidence="2 3">
    <name type="scientific">Colletotrichum godetiae</name>
    <dbReference type="NCBI Taxonomy" id="1209918"/>
    <lineage>
        <taxon>Eukaryota</taxon>
        <taxon>Fungi</taxon>
        <taxon>Dikarya</taxon>
        <taxon>Ascomycota</taxon>
        <taxon>Pezizomycotina</taxon>
        <taxon>Sordariomycetes</taxon>
        <taxon>Hypocreomycetidae</taxon>
        <taxon>Glomerellales</taxon>
        <taxon>Glomerellaceae</taxon>
        <taxon>Colletotrichum</taxon>
        <taxon>Colletotrichum acutatum species complex</taxon>
    </lineage>
</organism>
<feature type="compositionally biased region" description="Basic and acidic residues" evidence="1">
    <location>
        <begin position="10"/>
        <end position="19"/>
    </location>
</feature>
<evidence type="ECO:0000256" key="1">
    <source>
        <dbReference type="SAM" id="MobiDB-lite"/>
    </source>
</evidence>
<reference evidence="2" key="1">
    <citation type="submission" date="2021-06" db="EMBL/GenBank/DDBJ databases">
        <title>Comparative genomics, transcriptomics and evolutionary studies reveal genomic signatures of adaptation to plant cell wall in hemibiotrophic fungi.</title>
        <authorList>
            <consortium name="DOE Joint Genome Institute"/>
            <person name="Baroncelli R."/>
            <person name="Diaz J.F."/>
            <person name="Benocci T."/>
            <person name="Peng M."/>
            <person name="Battaglia E."/>
            <person name="Haridas S."/>
            <person name="Andreopoulos W."/>
            <person name="Labutti K."/>
            <person name="Pangilinan J."/>
            <person name="Floch G.L."/>
            <person name="Makela M.R."/>
            <person name="Henrissat B."/>
            <person name="Grigoriev I.V."/>
            <person name="Crouch J.A."/>
            <person name="De Vries R.P."/>
            <person name="Sukno S.A."/>
            <person name="Thon M.R."/>
        </authorList>
    </citation>
    <scope>NUCLEOTIDE SEQUENCE</scope>
    <source>
        <strain evidence="2">CBS 193.32</strain>
    </source>
</reference>
<feature type="compositionally biased region" description="Basic and acidic residues" evidence="1">
    <location>
        <begin position="84"/>
        <end position="93"/>
    </location>
</feature>
<dbReference type="EMBL" id="JAHMHR010000002">
    <property type="protein sequence ID" value="KAK1700596.1"/>
    <property type="molecule type" value="Genomic_DNA"/>
</dbReference>
<dbReference type="RefSeq" id="XP_060436353.1">
    <property type="nucleotide sequence ID" value="XM_060578701.1"/>
</dbReference>
<feature type="compositionally biased region" description="Basic and acidic residues" evidence="1">
    <location>
        <begin position="113"/>
        <end position="131"/>
    </location>
</feature>
<evidence type="ECO:0000313" key="2">
    <source>
        <dbReference type="EMBL" id="KAK1700596.1"/>
    </source>
</evidence>
<keyword evidence="3" id="KW-1185">Reference proteome</keyword>
<feature type="region of interest" description="Disordered" evidence="1">
    <location>
        <begin position="1"/>
        <end position="60"/>
    </location>
</feature>
<evidence type="ECO:0000313" key="3">
    <source>
        <dbReference type="Proteomes" id="UP001224890"/>
    </source>
</evidence>
<feature type="region of interest" description="Disordered" evidence="1">
    <location>
        <begin position="78"/>
        <end position="146"/>
    </location>
</feature>
<dbReference type="Proteomes" id="UP001224890">
    <property type="component" value="Unassembled WGS sequence"/>
</dbReference>
<dbReference type="GeneID" id="85463227"/>
<dbReference type="AlphaFoldDB" id="A0AAJ0AYE9"/>
<protein>
    <submittedName>
        <fullName evidence="2">Uncharacterized protein</fullName>
    </submittedName>
</protein>